<comment type="caution">
    <text evidence="1">The sequence shown here is derived from an EMBL/GenBank/DDBJ whole genome shotgun (WGS) entry which is preliminary data.</text>
</comment>
<sequence length="164" mass="18330">MNIDWQKAGIKKLAAIISAHLQKNGIEVVLVGGACVSLYSDNQYMSYDIDLITESPIRKIIPVLDELGFKNTGGRLFENSQCKFLIDFPAPPVSIGDEPISKFNNLKARFGTICLLTPTDCIKDRLAAYFFWNDQQSLDQAVMVAKRNKIHLPEKKNGLKSKAK</sequence>
<accession>X1NIX7</accession>
<reference evidence="1" key="1">
    <citation type="journal article" date="2014" name="Front. Microbiol.">
        <title>High frequency of phylogenetically diverse reductive dehalogenase-homologous genes in deep subseafloor sedimentary metagenomes.</title>
        <authorList>
            <person name="Kawai M."/>
            <person name="Futagami T."/>
            <person name="Toyoda A."/>
            <person name="Takaki Y."/>
            <person name="Nishi S."/>
            <person name="Hori S."/>
            <person name="Arai W."/>
            <person name="Tsubouchi T."/>
            <person name="Morono Y."/>
            <person name="Uchiyama I."/>
            <person name="Ito T."/>
            <person name="Fujiyama A."/>
            <person name="Inagaki F."/>
            <person name="Takami H."/>
        </authorList>
    </citation>
    <scope>NUCLEOTIDE SEQUENCE</scope>
    <source>
        <strain evidence="1">Expedition CK06-06</strain>
    </source>
</reference>
<proteinExistence type="predicted"/>
<evidence type="ECO:0000313" key="1">
    <source>
        <dbReference type="EMBL" id="GAI30181.1"/>
    </source>
</evidence>
<dbReference type="EMBL" id="BARV01019371">
    <property type="protein sequence ID" value="GAI30181.1"/>
    <property type="molecule type" value="Genomic_DNA"/>
</dbReference>
<dbReference type="AlphaFoldDB" id="X1NIX7"/>
<gene>
    <name evidence="1" type="ORF">S06H3_32561</name>
</gene>
<protein>
    <submittedName>
        <fullName evidence="1">Uncharacterized protein</fullName>
    </submittedName>
</protein>
<organism evidence="1">
    <name type="scientific">marine sediment metagenome</name>
    <dbReference type="NCBI Taxonomy" id="412755"/>
    <lineage>
        <taxon>unclassified sequences</taxon>
        <taxon>metagenomes</taxon>
        <taxon>ecological metagenomes</taxon>
    </lineage>
</organism>
<name>X1NIX7_9ZZZZ</name>